<dbReference type="EMBL" id="KV417493">
    <property type="protein sequence ID" value="KZP30571.1"/>
    <property type="molecule type" value="Genomic_DNA"/>
</dbReference>
<feature type="non-terminal residue" evidence="1">
    <location>
        <position position="1"/>
    </location>
</feature>
<keyword evidence="2" id="KW-1185">Reference proteome</keyword>
<dbReference type="AlphaFoldDB" id="A0A166TFS2"/>
<evidence type="ECO:0000313" key="2">
    <source>
        <dbReference type="Proteomes" id="UP000076532"/>
    </source>
</evidence>
<organism evidence="1 2">
    <name type="scientific">Athelia psychrophila</name>
    <dbReference type="NCBI Taxonomy" id="1759441"/>
    <lineage>
        <taxon>Eukaryota</taxon>
        <taxon>Fungi</taxon>
        <taxon>Dikarya</taxon>
        <taxon>Basidiomycota</taxon>
        <taxon>Agaricomycotina</taxon>
        <taxon>Agaricomycetes</taxon>
        <taxon>Agaricomycetidae</taxon>
        <taxon>Atheliales</taxon>
        <taxon>Atheliaceae</taxon>
        <taxon>Athelia</taxon>
    </lineage>
</organism>
<gene>
    <name evidence="1" type="ORF">FIBSPDRAFT_850462</name>
</gene>
<reference evidence="1 2" key="1">
    <citation type="journal article" date="2016" name="Mol. Biol. Evol.">
        <title>Comparative Genomics of Early-Diverging Mushroom-Forming Fungi Provides Insights into the Origins of Lignocellulose Decay Capabilities.</title>
        <authorList>
            <person name="Nagy L.G."/>
            <person name="Riley R."/>
            <person name="Tritt A."/>
            <person name="Adam C."/>
            <person name="Daum C."/>
            <person name="Floudas D."/>
            <person name="Sun H."/>
            <person name="Yadav J.S."/>
            <person name="Pangilinan J."/>
            <person name="Larsson K.H."/>
            <person name="Matsuura K."/>
            <person name="Barry K."/>
            <person name="Labutti K."/>
            <person name="Kuo R."/>
            <person name="Ohm R.A."/>
            <person name="Bhattacharya S.S."/>
            <person name="Shirouzu T."/>
            <person name="Yoshinaga Y."/>
            <person name="Martin F.M."/>
            <person name="Grigoriev I.V."/>
            <person name="Hibbett D.S."/>
        </authorList>
    </citation>
    <scope>NUCLEOTIDE SEQUENCE [LARGE SCALE GENOMIC DNA]</scope>
    <source>
        <strain evidence="1 2">CBS 109695</strain>
    </source>
</reference>
<proteinExistence type="predicted"/>
<protein>
    <submittedName>
        <fullName evidence="1">Uncharacterized protein</fullName>
    </submittedName>
</protein>
<name>A0A166TFS2_9AGAM</name>
<sequence>GVKPLPNALSSTQRQVHWVASATICLCRVSVTAESAVTDIPKEPSGRYPRWAMQYNRFYRRSPRARPPWMSGR</sequence>
<dbReference type="Proteomes" id="UP000076532">
    <property type="component" value="Unassembled WGS sequence"/>
</dbReference>
<accession>A0A166TFS2</accession>
<evidence type="ECO:0000313" key="1">
    <source>
        <dbReference type="EMBL" id="KZP30571.1"/>
    </source>
</evidence>